<name>A0A5C7HMX8_9ROSI</name>
<protein>
    <recommendedName>
        <fullName evidence="1">Retroviral polymerase SH3-like domain-containing protein</fullName>
    </recommendedName>
</protein>
<comment type="caution">
    <text evidence="2">The sequence shown here is derived from an EMBL/GenBank/DDBJ whole genome shotgun (WGS) entry which is preliminary data.</text>
</comment>
<evidence type="ECO:0000313" key="2">
    <source>
        <dbReference type="EMBL" id="TXG57722.1"/>
    </source>
</evidence>
<dbReference type="Pfam" id="PF25597">
    <property type="entry name" value="SH3_retrovirus"/>
    <property type="match status" value="1"/>
</dbReference>
<keyword evidence="3" id="KW-1185">Reference proteome</keyword>
<evidence type="ECO:0000313" key="3">
    <source>
        <dbReference type="Proteomes" id="UP000323000"/>
    </source>
</evidence>
<dbReference type="EMBL" id="VAHF01000007">
    <property type="protein sequence ID" value="TXG57722.1"/>
    <property type="molecule type" value="Genomic_DNA"/>
</dbReference>
<organism evidence="2 3">
    <name type="scientific">Acer yangbiense</name>
    <dbReference type="NCBI Taxonomy" id="1000413"/>
    <lineage>
        <taxon>Eukaryota</taxon>
        <taxon>Viridiplantae</taxon>
        <taxon>Streptophyta</taxon>
        <taxon>Embryophyta</taxon>
        <taxon>Tracheophyta</taxon>
        <taxon>Spermatophyta</taxon>
        <taxon>Magnoliopsida</taxon>
        <taxon>eudicotyledons</taxon>
        <taxon>Gunneridae</taxon>
        <taxon>Pentapetalae</taxon>
        <taxon>rosids</taxon>
        <taxon>malvids</taxon>
        <taxon>Sapindales</taxon>
        <taxon>Sapindaceae</taxon>
        <taxon>Hippocastanoideae</taxon>
        <taxon>Acereae</taxon>
        <taxon>Acer</taxon>
    </lineage>
</organism>
<proteinExistence type="predicted"/>
<dbReference type="Proteomes" id="UP000323000">
    <property type="component" value="Chromosome 7"/>
</dbReference>
<sequence>MSSARMKGLSPSTATELKTPIEVWSSTPANYSDLKIFVCPVYAHVSNGKLEHRAIKCVFIGFETVVKGYRFRCVELELENFIISGDVKFDEFVMLHEKKELVVTDTDHDVKTIEIQEPSTYQEVVSGTESSQWAIAMSEEIESLHKNQTWELVKPPKGQKIISCKWVFKKKEDYVCLLKKSLYGNS</sequence>
<dbReference type="OrthoDB" id="1750998at2759"/>
<gene>
    <name evidence="2" type="ORF">EZV62_015551</name>
</gene>
<dbReference type="AlphaFoldDB" id="A0A5C7HMX8"/>
<reference evidence="3" key="1">
    <citation type="journal article" date="2019" name="Gigascience">
        <title>De novo genome assembly of the endangered Acer yangbiense, a plant species with extremely small populations endemic to Yunnan Province, China.</title>
        <authorList>
            <person name="Yang J."/>
            <person name="Wariss H.M."/>
            <person name="Tao L."/>
            <person name="Zhang R."/>
            <person name="Yun Q."/>
            <person name="Hollingsworth P."/>
            <person name="Dao Z."/>
            <person name="Luo G."/>
            <person name="Guo H."/>
            <person name="Ma Y."/>
            <person name="Sun W."/>
        </authorList>
    </citation>
    <scope>NUCLEOTIDE SEQUENCE [LARGE SCALE GENOMIC DNA]</scope>
    <source>
        <strain evidence="3">cv. Malutang</strain>
    </source>
</reference>
<evidence type="ECO:0000259" key="1">
    <source>
        <dbReference type="Pfam" id="PF25597"/>
    </source>
</evidence>
<accession>A0A5C7HMX8</accession>
<feature type="domain" description="Retroviral polymerase SH3-like" evidence="1">
    <location>
        <begin position="39"/>
        <end position="96"/>
    </location>
</feature>
<dbReference type="InterPro" id="IPR057670">
    <property type="entry name" value="SH3_retrovirus"/>
</dbReference>